<keyword evidence="7 12" id="KW-0812">Transmembrane</keyword>
<keyword evidence="9 12" id="KW-1133">Transmembrane helix</keyword>
<dbReference type="PANTHER" id="PTHR45919">
    <property type="entry name" value="GDP-MAN:MAN(3)GLCNAC(2)-PP-DOL ALPHA-1,2-MANNOSYLTRANSFERASE"/>
    <property type="match status" value="1"/>
</dbReference>
<evidence type="ECO:0000259" key="13">
    <source>
        <dbReference type="Pfam" id="PF00534"/>
    </source>
</evidence>
<accession>A0A1Y2FMH5</accession>
<dbReference type="Gene3D" id="3.40.50.2000">
    <property type="entry name" value="Glycogen Phosphorylase B"/>
    <property type="match status" value="1"/>
</dbReference>
<comment type="subcellular location">
    <subcellularLocation>
        <location evidence="1">Endoplasmic reticulum membrane</location>
        <topology evidence="1">Single-pass membrane protein</topology>
    </subcellularLocation>
</comment>
<feature type="domain" description="ALG11 mannosyltransferase N-terminal" evidence="14">
    <location>
        <begin position="100"/>
        <end position="305"/>
    </location>
</feature>
<dbReference type="OrthoDB" id="2276068at2759"/>
<proteinExistence type="inferred from homology"/>
<evidence type="ECO:0000259" key="14">
    <source>
        <dbReference type="Pfam" id="PF15924"/>
    </source>
</evidence>
<keyword evidence="6 12" id="KW-0808">Transferase</keyword>
<dbReference type="STRING" id="1754190.A0A1Y2FMH5"/>
<dbReference type="GO" id="GO:0006488">
    <property type="term" value="P:dolichol-linked oligosaccharide biosynthetic process"/>
    <property type="evidence" value="ECO:0007669"/>
    <property type="project" value="EnsemblFungi"/>
</dbReference>
<evidence type="ECO:0000256" key="9">
    <source>
        <dbReference type="ARBA" id="ARBA00022989"/>
    </source>
</evidence>
<evidence type="ECO:0000256" key="1">
    <source>
        <dbReference type="ARBA" id="ARBA00004389"/>
    </source>
</evidence>
<dbReference type="EC" id="2.4.1.131" evidence="3 12"/>
<reference evidence="15 16" key="1">
    <citation type="submission" date="2016-08" db="EMBL/GenBank/DDBJ databases">
        <title>A Parts List for Fungal Cellulosomes Revealed by Comparative Genomics.</title>
        <authorList>
            <consortium name="DOE Joint Genome Institute"/>
            <person name="Haitjema C.H."/>
            <person name="Gilmore S.P."/>
            <person name="Henske J.K."/>
            <person name="Solomon K.V."/>
            <person name="De Groot R."/>
            <person name="Kuo A."/>
            <person name="Mondo S.J."/>
            <person name="Salamov A.A."/>
            <person name="Labutti K."/>
            <person name="Zhao Z."/>
            <person name="Chiniquy J."/>
            <person name="Barry K."/>
            <person name="Brewer H.M."/>
            <person name="Purvine S.O."/>
            <person name="Wright A.T."/>
            <person name="Boxma B."/>
            <person name="Van Alen T."/>
            <person name="Hackstein J.H."/>
            <person name="Baker S.E."/>
            <person name="Grigoriev I.V."/>
            <person name="O'Malley M.A."/>
        </authorList>
    </citation>
    <scope>NUCLEOTIDE SEQUENCE [LARGE SCALE GENOMIC DNA]</scope>
    <source>
        <strain evidence="15 16">G1</strain>
    </source>
</reference>
<sequence length="529" mass="60315">MIKSFVRTVFSFVKGVVYTSLVVSFVITVPIIIGVLLLPKDESEDNVTATRNFPFIGINILPSKDGQWKKVKTRTGVIVYVPGREAKIKKLIKDNKETVKIAFFHPFCYTGGGGEKVLWVAIDTILRRYSNFSITIYVKQTELSKKEILEKIKNQFNLDIDENRINFVQLLSWKLTVAETYPVVRLLLQNVGAAITGLEGLIKYRPDIFVETVGYGYINPIAKLFGCHVVSYVHYPTISDDMIKRVENKVEDLTNSKTIASNPILSDLKLIYYKGMLKSYAQVGLYTNSVMTNSTWTYNHIIKLWKIPKETTIVYPPCDSSYLSTFDIQNKRERQIMSLAQFRPEKAHHVQIEAYAKLLEKHPEYRNDPSKFTKLVMIGGCRNEGDEAIVENLKSLIKKYDLEKFVTILTNLPYNEVCNYLRTSLIGIHTMKDEHFGISNIEFMASGLIILSNKSAGPLLDIVVPDENGNKTGFLASTVEEYADSLYEILEMNEDDIIKMRTCARNHVLNKFSIDKFEQGFIDGLLKNL</sequence>
<evidence type="ECO:0000256" key="10">
    <source>
        <dbReference type="ARBA" id="ARBA00023136"/>
    </source>
</evidence>
<evidence type="ECO:0000256" key="12">
    <source>
        <dbReference type="RuleBase" id="RU367051"/>
    </source>
</evidence>
<organism evidence="15 16">
    <name type="scientific">Neocallimastix californiae</name>
    <dbReference type="NCBI Taxonomy" id="1754190"/>
    <lineage>
        <taxon>Eukaryota</taxon>
        <taxon>Fungi</taxon>
        <taxon>Fungi incertae sedis</taxon>
        <taxon>Chytridiomycota</taxon>
        <taxon>Chytridiomycota incertae sedis</taxon>
        <taxon>Neocallimastigomycetes</taxon>
        <taxon>Neocallimastigales</taxon>
        <taxon>Neocallimastigaceae</taxon>
        <taxon>Neocallimastix</taxon>
    </lineage>
</organism>
<dbReference type="InterPro" id="IPR001296">
    <property type="entry name" value="Glyco_trans_1"/>
</dbReference>
<evidence type="ECO:0000256" key="7">
    <source>
        <dbReference type="ARBA" id="ARBA00022692"/>
    </source>
</evidence>
<dbReference type="InterPro" id="IPR031814">
    <property type="entry name" value="ALG11_N"/>
</dbReference>
<dbReference type="GO" id="GO:0005789">
    <property type="term" value="C:endoplasmic reticulum membrane"/>
    <property type="evidence" value="ECO:0007669"/>
    <property type="project" value="UniProtKB-SubCell"/>
</dbReference>
<protein>
    <recommendedName>
        <fullName evidence="4 12">GDP-Man:Man(3)GlcNAc(2)-PP-Dol alpha-1,2-mannosyltransferase</fullName>
        <ecNumber evidence="3 12">2.4.1.131</ecNumber>
    </recommendedName>
</protein>
<dbReference type="CDD" id="cd03806">
    <property type="entry name" value="GT4_ALG11-like"/>
    <property type="match status" value="1"/>
</dbReference>
<comment type="pathway">
    <text evidence="2 12">Protein modification; protein glycosylation.</text>
</comment>
<dbReference type="Pfam" id="PF15924">
    <property type="entry name" value="ALG11_N"/>
    <property type="match status" value="1"/>
</dbReference>
<evidence type="ECO:0000313" key="16">
    <source>
        <dbReference type="Proteomes" id="UP000193920"/>
    </source>
</evidence>
<evidence type="ECO:0000256" key="3">
    <source>
        <dbReference type="ARBA" id="ARBA00012645"/>
    </source>
</evidence>
<dbReference type="Pfam" id="PF00534">
    <property type="entry name" value="Glycos_transf_1"/>
    <property type="match status" value="1"/>
</dbReference>
<comment type="similarity">
    <text evidence="12">Belongs to the glycosyltransferase group 1 family. Glycosyltransferase 4 subfamily.</text>
</comment>
<comment type="caution">
    <text evidence="15">The sequence shown here is derived from an EMBL/GenBank/DDBJ whole genome shotgun (WGS) entry which is preliminary data.</text>
</comment>
<dbReference type="PANTHER" id="PTHR45919:SF1">
    <property type="entry name" value="GDP-MAN:MAN(3)GLCNAC(2)-PP-DOL ALPHA-1,2-MANNOSYLTRANSFERASE"/>
    <property type="match status" value="1"/>
</dbReference>
<evidence type="ECO:0000256" key="11">
    <source>
        <dbReference type="ARBA" id="ARBA00045065"/>
    </source>
</evidence>
<evidence type="ECO:0000256" key="6">
    <source>
        <dbReference type="ARBA" id="ARBA00022679"/>
    </source>
</evidence>
<gene>
    <name evidence="15" type="ORF">LY90DRAFT_663453</name>
</gene>
<feature type="domain" description="Glycosyl transferase family 1" evidence="13">
    <location>
        <begin position="330"/>
        <end position="494"/>
    </location>
</feature>
<name>A0A1Y2FMH5_9FUNG</name>
<comment type="catalytic activity">
    <reaction evidence="11 12">
        <text>an alpha-D-Man-(1-&gt;3)-[alpha-D-Man-(1-&gt;6)]-beta-D-Man-(1-&gt;4)-beta-D-GlcNAc-(1-&gt;4)-alpha-D-GlcNAc-diphospho-di-trans,poly-cis-dolichol + 2 GDP-alpha-D-mannose = an alpha-D-Man-(1-&gt;2)-alpha-D-Man-(1-&gt;2)-alpha-D-Man-(1-&gt;3)-[alpha-D-Man-(1-&gt;6)]-beta-D-Man-(1-&gt;4)-beta-D-GlcNAc-(1-&gt;4)-alpha-D-GlcNAc-diphospho-di-trans,poly-cis-dolichol + 2 GDP + 2 H(+)</text>
        <dbReference type="Rhea" id="RHEA:29523"/>
        <dbReference type="Rhea" id="RHEA-COMP:19515"/>
        <dbReference type="Rhea" id="RHEA-COMP:19516"/>
        <dbReference type="ChEBI" id="CHEBI:15378"/>
        <dbReference type="ChEBI" id="CHEBI:57527"/>
        <dbReference type="ChEBI" id="CHEBI:58189"/>
        <dbReference type="ChEBI" id="CHEBI:132511"/>
        <dbReference type="ChEBI" id="CHEBI:132515"/>
        <dbReference type="EC" id="2.4.1.131"/>
    </reaction>
    <physiologicalReaction direction="left-to-right" evidence="11 12">
        <dbReference type="Rhea" id="RHEA:29524"/>
    </physiologicalReaction>
</comment>
<keyword evidence="10 12" id="KW-0472">Membrane</keyword>
<keyword evidence="16" id="KW-1185">Reference proteome</keyword>
<evidence type="ECO:0000313" key="15">
    <source>
        <dbReference type="EMBL" id="ORY85182.1"/>
    </source>
</evidence>
<dbReference type="GO" id="GO:0004377">
    <property type="term" value="F:GDP-Man:Man(3)GlcNAc(2)-PP-Dol alpha-1,2-mannosyltransferase activity"/>
    <property type="evidence" value="ECO:0007669"/>
    <property type="project" value="UniProtKB-UniRule"/>
</dbReference>
<keyword evidence="5 12" id="KW-0328">Glycosyltransferase</keyword>
<dbReference type="AlphaFoldDB" id="A0A1Y2FMH5"/>
<feature type="transmembrane region" description="Helical" evidence="12">
    <location>
        <begin position="12"/>
        <end position="38"/>
    </location>
</feature>
<keyword evidence="8 12" id="KW-0256">Endoplasmic reticulum</keyword>
<evidence type="ECO:0000256" key="8">
    <source>
        <dbReference type="ARBA" id="ARBA00022824"/>
    </source>
</evidence>
<evidence type="ECO:0000256" key="2">
    <source>
        <dbReference type="ARBA" id="ARBA00004922"/>
    </source>
</evidence>
<evidence type="ECO:0000256" key="5">
    <source>
        <dbReference type="ARBA" id="ARBA00022676"/>
    </source>
</evidence>
<dbReference type="Proteomes" id="UP000193920">
    <property type="component" value="Unassembled WGS sequence"/>
</dbReference>
<dbReference type="InterPro" id="IPR038013">
    <property type="entry name" value="ALG11"/>
</dbReference>
<dbReference type="EMBL" id="MCOG01000004">
    <property type="protein sequence ID" value="ORY85182.1"/>
    <property type="molecule type" value="Genomic_DNA"/>
</dbReference>
<evidence type="ECO:0000256" key="4">
    <source>
        <dbReference type="ARBA" id="ARBA00022018"/>
    </source>
</evidence>
<dbReference type="UniPathway" id="UPA00378"/>
<dbReference type="SUPFAM" id="SSF53756">
    <property type="entry name" value="UDP-Glycosyltransferase/glycogen phosphorylase"/>
    <property type="match status" value="1"/>
</dbReference>
<comment type="function">
    <text evidence="12">GDP-Man:Man(3)GlcNAc(2)-PP-Dol alpha-1,2-mannosyltransferase that operates in the biosynthetic pathway of dolichol-linked oligosaccharides, the glycan precursors employed in protein asparagine (N)-glycosylation. The assembly of dolichol-linked oligosaccharides begins on the cytosolic side of the endoplasmic reticulum membrane and finishes in its lumen. The sequential addition of sugars to dolichol pyrophosphate produces dolichol-linked oligosaccharides containing fourteen sugars, including two GlcNAcs, nine mannoses and three glucoses. Once assembled, the oligosaccharide is transferred from the lipid to nascent proteins by oligosaccharyltransferases. Catalyzes, on the cytoplasmic face of the endoplasmic reticulum, the addition of the fourth and fifth mannose residues to the dolichol-linked oligosaccharide chain, to produce Man(5)GlcNAc(2)-PP-dolichol core oligosaccharide.</text>
</comment>